<dbReference type="CDD" id="cd02142">
    <property type="entry name" value="McbC_SagB-like_oxidoreductase"/>
    <property type="match status" value="1"/>
</dbReference>
<dbReference type="InterPro" id="IPR052544">
    <property type="entry name" value="Bacteriocin_Proc_Enz"/>
</dbReference>
<dbReference type="InterPro" id="IPR029479">
    <property type="entry name" value="Nitroreductase"/>
</dbReference>
<dbReference type="RefSeq" id="WP_342126192.1">
    <property type="nucleotide sequence ID" value="NZ_JBCAUS010000002.1"/>
</dbReference>
<gene>
    <name evidence="3" type="ORF">WOA13_01265</name>
</gene>
<comment type="caution">
    <text evidence="3">The sequence shown here is derived from an EMBL/GenBank/DDBJ whole genome shotgun (WGS) entry which is preliminary data.</text>
</comment>
<dbReference type="Gene3D" id="3.40.109.10">
    <property type="entry name" value="NADH Oxidase"/>
    <property type="match status" value="1"/>
</dbReference>
<accession>A0ABU9KRN3</accession>
<sequence>MSGDRQKDRNDQLDPGADPVDPSPEIELPEPTIQSGFSIEQTLSERRSLRSYSGEALSLSDVSQLMWAAQGLTLDNFFRTAPSAGALYPLEVYLVVGNVDGMNAGVYRYVPSRHSIVKVLDGDKRDDLCRVSLSQPQIRDAAAVVVITAVYSRIMVKYGNRGVRYAHIEVGCAAENIYLQGMSLGIGTCAVGAFEDEKVAAILDLPVDEEPLLLLPLGYM</sequence>
<dbReference type="InterPro" id="IPR020051">
    <property type="entry name" value="SagB-type_dehydrogenase"/>
</dbReference>
<keyword evidence="4" id="KW-1185">Reference proteome</keyword>
<dbReference type="SUPFAM" id="SSF55469">
    <property type="entry name" value="FMN-dependent nitroreductase-like"/>
    <property type="match status" value="1"/>
</dbReference>
<dbReference type="NCBIfam" id="TIGR03605">
    <property type="entry name" value="antibiot_sagB"/>
    <property type="match status" value="1"/>
</dbReference>
<evidence type="ECO:0000313" key="3">
    <source>
        <dbReference type="EMBL" id="MEL4304468.1"/>
    </source>
</evidence>
<proteinExistence type="predicted"/>
<reference evidence="3 4" key="1">
    <citation type="submission" date="2024-04" db="EMBL/GenBank/DDBJ databases">
        <title>Methanococcoides sp. LMO-2.</title>
        <authorList>
            <person name="Liang L."/>
        </authorList>
    </citation>
    <scope>NUCLEOTIDE SEQUENCE [LARGE SCALE GENOMIC DNA]</scope>
    <source>
        <strain evidence="3 4">LMO-2</strain>
    </source>
</reference>
<dbReference type="Proteomes" id="UP001396646">
    <property type="component" value="Unassembled WGS sequence"/>
</dbReference>
<dbReference type="EMBL" id="JBCAUS010000002">
    <property type="protein sequence ID" value="MEL4304468.1"/>
    <property type="molecule type" value="Genomic_DNA"/>
</dbReference>
<feature type="compositionally biased region" description="Basic and acidic residues" evidence="1">
    <location>
        <begin position="1"/>
        <end position="12"/>
    </location>
</feature>
<feature type="domain" description="Nitroreductase" evidence="2">
    <location>
        <begin position="44"/>
        <end position="219"/>
    </location>
</feature>
<dbReference type="InterPro" id="IPR000415">
    <property type="entry name" value="Nitroreductase-like"/>
</dbReference>
<dbReference type="Pfam" id="PF00881">
    <property type="entry name" value="Nitroreductase"/>
    <property type="match status" value="1"/>
</dbReference>
<protein>
    <submittedName>
        <fullName evidence="3">SagB/ThcOx family dehydrogenase</fullName>
    </submittedName>
</protein>
<organism evidence="3 4">
    <name type="scientific">Methanococcoides cohabitans</name>
    <dbReference type="NCBI Taxonomy" id="3136559"/>
    <lineage>
        <taxon>Archaea</taxon>
        <taxon>Methanobacteriati</taxon>
        <taxon>Methanobacteriota</taxon>
        <taxon>Stenosarchaea group</taxon>
        <taxon>Methanomicrobia</taxon>
        <taxon>Methanosarcinales</taxon>
        <taxon>Methanosarcinaceae</taxon>
        <taxon>Methanococcoides</taxon>
    </lineage>
</organism>
<dbReference type="PANTHER" id="PTHR43745">
    <property type="entry name" value="NITROREDUCTASE MJ1384-RELATED"/>
    <property type="match status" value="1"/>
</dbReference>
<dbReference type="PANTHER" id="PTHR43745:SF2">
    <property type="entry name" value="NITROREDUCTASE MJ1384-RELATED"/>
    <property type="match status" value="1"/>
</dbReference>
<name>A0ABU9KRN3_9EURY</name>
<evidence type="ECO:0000313" key="4">
    <source>
        <dbReference type="Proteomes" id="UP001396646"/>
    </source>
</evidence>
<feature type="region of interest" description="Disordered" evidence="1">
    <location>
        <begin position="1"/>
        <end position="32"/>
    </location>
</feature>
<evidence type="ECO:0000256" key="1">
    <source>
        <dbReference type="SAM" id="MobiDB-lite"/>
    </source>
</evidence>
<evidence type="ECO:0000259" key="2">
    <source>
        <dbReference type="Pfam" id="PF00881"/>
    </source>
</evidence>